<dbReference type="Proteomes" id="UP000048984">
    <property type="component" value="Unassembled WGS sequence"/>
</dbReference>
<dbReference type="InterPro" id="IPR013024">
    <property type="entry name" value="GGCT-like"/>
</dbReference>
<reference evidence="2 3" key="1">
    <citation type="submission" date="2015-09" db="EMBL/GenBank/DDBJ databases">
        <authorList>
            <person name="Jackson K.R."/>
            <person name="Lunt B.L."/>
            <person name="Fisher J.N.B."/>
            <person name="Gardner A.V."/>
            <person name="Bailey M.E."/>
            <person name="Deus L.M."/>
            <person name="Earl A.S."/>
            <person name="Gibby P.D."/>
            <person name="Hartmann K.A."/>
            <person name="Liu J.E."/>
            <person name="Manci A.M."/>
            <person name="Nielsen D.A."/>
            <person name="Solomon M.B."/>
            <person name="Breakwell D.P."/>
            <person name="Burnett S.H."/>
            <person name="Grose J.H."/>
        </authorList>
    </citation>
    <scope>NUCLEOTIDE SEQUENCE [LARGE SCALE GENOMIC DNA]</scope>
    <source>
        <strain evidence="2 3">16</strain>
    </source>
</reference>
<feature type="domain" description="Gamma-glutamylcyclotransferase AIG2-like" evidence="1">
    <location>
        <begin position="9"/>
        <end position="110"/>
    </location>
</feature>
<name>A0A0P6VRD0_9HYPH</name>
<dbReference type="RefSeq" id="WP_054359312.1">
    <property type="nucleotide sequence ID" value="NZ_JAPCYQ010000001.1"/>
</dbReference>
<dbReference type="AlphaFoldDB" id="A0A0P6VRD0"/>
<evidence type="ECO:0000313" key="3">
    <source>
        <dbReference type="Proteomes" id="UP000048984"/>
    </source>
</evidence>
<protein>
    <recommendedName>
        <fullName evidence="1">Gamma-glutamylcyclotransferase AIG2-like domain-containing protein</fullName>
    </recommendedName>
</protein>
<sequence>MILTESLPLFFFGSLRDADLFALVAGRPFADFAIRPAAMAGHRARRADGEAYPVLAAEQGHRAGGLLVDLPDPTVIARIAFYETTDYRLAETEVLTAAGPVRAQFFESTGLLAATEETWSLERWQATAKPFALAAAELVMDHFGRVPHEASADLWPDVYARAAARLGANRRTG</sequence>
<dbReference type="SUPFAM" id="SSF110857">
    <property type="entry name" value="Gamma-glutamyl cyclotransferase-like"/>
    <property type="match status" value="1"/>
</dbReference>
<dbReference type="Gene3D" id="3.10.490.10">
    <property type="entry name" value="Gamma-glutamyl cyclotransferase-like"/>
    <property type="match status" value="1"/>
</dbReference>
<evidence type="ECO:0000259" key="1">
    <source>
        <dbReference type="Pfam" id="PF06094"/>
    </source>
</evidence>
<comment type="caution">
    <text evidence="2">The sequence shown here is derived from an EMBL/GenBank/DDBJ whole genome shotgun (WGS) entry which is preliminary data.</text>
</comment>
<accession>A0A0P6VRD0</accession>
<proteinExistence type="predicted"/>
<dbReference type="EMBL" id="LJYW01000001">
    <property type="protein sequence ID" value="KPL53147.1"/>
    <property type="molecule type" value="Genomic_DNA"/>
</dbReference>
<dbReference type="InterPro" id="IPR036568">
    <property type="entry name" value="GGCT-like_sf"/>
</dbReference>
<dbReference type="Pfam" id="PF06094">
    <property type="entry name" value="GGACT"/>
    <property type="match status" value="1"/>
</dbReference>
<reference evidence="2 3" key="2">
    <citation type="submission" date="2015-10" db="EMBL/GenBank/DDBJ databases">
        <title>Draft Genome Sequence of Prosthecomicrobium hirschii ATCC 27832.</title>
        <authorList>
            <person name="Daniel J."/>
            <person name="Givan S.A."/>
            <person name="Brun Y.V."/>
            <person name="Brown P.J."/>
        </authorList>
    </citation>
    <scope>NUCLEOTIDE SEQUENCE [LARGE SCALE GENOMIC DNA]</scope>
    <source>
        <strain evidence="2 3">16</strain>
    </source>
</reference>
<gene>
    <name evidence="2" type="ORF">ABB55_13745</name>
</gene>
<keyword evidence="3" id="KW-1185">Reference proteome</keyword>
<evidence type="ECO:0000313" key="2">
    <source>
        <dbReference type="EMBL" id="KPL53147.1"/>
    </source>
</evidence>
<organism evidence="2 3">
    <name type="scientific">Prosthecodimorpha hirschii</name>
    <dbReference type="NCBI Taxonomy" id="665126"/>
    <lineage>
        <taxon>Bacteria</taxon>
        <taxon>Pseudomonadati</taxon>
        <taxon>Pseudomonadota</taxon>
        <taxon>Alphaproteobacteria</taxon>
        <taxon>Hyphomicrobiales</taxon>
        <taxon>Ancalomicrobiaceae</taxon>
        <taxon>Prosthecodimorpha</taxon>
    </lineage>
</organism>
<dbReference type="InterPro" id="IPR009288">
    <property type="entry name" value="AIG2-like_dom"/>
</dbReference>
<dbReference type="STRING" id="665126.ABB55_13745"/>
<dbReference type="CDD" id="cd06661">
    <property type="entry name" value="GGCT_like"/>
    <property type="match status" value="1"/>
</dbReference>